<dbReference type="PhylomeDB" id="B3S5M8"/>
<dbReference type="eggNOG" id="KOG2905">
    <property type="taxonomic scope" value="Eukaryota"/>
</dbReference>
<feature type="domain" description="TFIIF beta subunit HTH" evidence="9">
    <location>
        <begin position="175"/>
        <end position="240"/>
    </location>
</feature>
<dbReference type="Pfam" id="PF02270">
    <property type="entry name" value="TFIIF_beta"/>
    <property type="match status" value="1"/>
</dbReference>
<evidence type="ECO:0000259" key="10">
    <source>
        <dbReference type="Pfam" id="PF17683"/>
    </source>
</evidence>
<comment type="similarity">
    <text evidence="2">Belongs to the TFIIF beta subunit family.</text>
</comment>
<name>B3S5M8_TRIAD</name>
<dbReference type="CDD" id="cd07980">
    <property type="entry name" value="TFIIF_beta"/>
    <property type="match status" value="1"/>
</dbReference>
<evidence type="ECO:0000256" key="6">
    <source>
        <dbReference type="ARBA" id="ARBA00023163"/>
    </source>
</evidence>
<dbReference type="PANTHER" id="PTHR10445:SF0">
    <property type="entry name" value="GENERAL TRANSCRIPTION FACTOR IIF SUBUNIT 2"/>
    <property type="match status" value="1"/>
</dbReference>
<dbReference type="STRING" id="10228.B3S5M8"/>
<evidence type="ECO:0000313" key="12">
    <source>
        <dbReference type="Proteomes" id="UP000009022"/>
    </source>
</evidence>
<evidence type="ECO:0000259" key="9">
    <source>
        <dbReference type="Pfam" id="PF02270"/>
    </source>
</evidence>
<dbReference type="GO" id="GO:0006367">
    <property type="term" value="P:transcription initiation at RNA polymerase II promoter"/>
    <property type="evidence" value="ECO:0000318"/>
    <property type="project" value="GO_Central"/>
</dbReference>
<proteinExistence type="inferred from homology"/>
<keyword evidence="6" id="KW-0804">Transcription</keyword>
<dbReference type="InterPro" id="IPR036390">
    <property type="entry name" value="WH_DNA-bd_sf"/>
</dbReference>
<dbReference type="CTD" id="6756719"/>
<dbReference type="Proteomes" id="UP000009022">
    <property type="component" value="Unassembled WGS sequence"/>
</dbReference>
<dbReference type="Gene3D" id="1.10.10.10">
    <property type="entry name" value="Winged helix-like DNA-binding domain superfamily/Winged helix DNA-binding domain"/>
    <property type="match status" value="1"/>
</dbReference>
<dbReference type="FunFam" id="1.10.10.10:FF:000035">
    <property type="entry name" value="General transcription factor IIF subunit 2"/>
    <property type="match status" value="1"/>
</dbReference>
<dbReference type="SUPFAM" id="SSF50916">
    <property type="entry name" value="Rap30/74 interaction domains"/>
    <property type="match status" value="1"/>
</dbReference>
<evidence type="ECO:0000313" key="11">
    <source>
        <dbReference type="EMBL" id="EDV21870.1"/>
    </source>
</evidence>
<dbReference type="HOGENOM" id="CLU_047858_1_0_1"/>
<comment type="subcellular location">
    <subcellularLocation>
        <location evidence="1">Nucleus</location>
    </subcellularLocation>
</comment>
<dbReference type="EMBL" id="DS985251">
    <property type="protein sequence ID" value="EDV21870.1"/>
    <property type="molecule type" value="Genomic_DNA"/>
</dbReference>
<dbReference type="KEGG" id="tad:TRIADDRAFT_59521"/>
<dbReference type="AlphaFoldDB" id="B3S5M8"/>
<evidence type="ECO:0000256" key="5">
    <source>
        <dbReference type="ARBA" id="ARBA00023125"/>
    </source>
</evidence>
<keyword evidence="7" id="KW-0539">Nucleus</keyword>
<organism evidence="11 12">
    <name type="scientific">Trichoplax adhaerens</name>
    <name type="common">Trichoplax reptans</name>
    <dbReference type="NCBI Taxonomy" id="10228"/>
    <lineage>
        <taxon>Eukaryota</taxon>
        <taxon>Metazoa</taxon>
        <taxon>Placozoa</taxon>
        <taxon>Uniplacotomia</taxon>
        <taxon>Trichoplacea</taxon>
        <taxon>Trichoplacidae</taxon>
        <taxon>Trichoplax</taxon>
    </lineage>
</organism>
<dbReference type="InterPro" id="IPR040450">
    <property type="entry name" value="TFIIF_beta_HTH"/>
</dbReference>
<evidence type="ECO:0000256" key="8">
    <source>
        <dbReference type="ARBA" id="ARBA00033388"/>
    </source>
</evidence>
<sequence>MDDGKESVDVSSADQSVWLLKVPKFVSQAWQKSESGKVGSVKIQKKGPNEEMLFLLENSLTTATSSGEANIPTEYKLVSNECGQYQVALKRSLSIDNAADSSTEPEIVGKVVRKIDLRALNERMYLNLKRRKTELAKSPRRQPKFLSQVVNTYRPVSDHVELRVPVQKKEEGKRARADRDHVKEMLFAAFEKHQYYSLKSLADITQQPVMYLKGIMHEIGQFNTKEKRYRNLWELKPEYRHYSSSKKGQDDVGKSN</sequence>
<dbReference type="Pfam" id="PF17683">
    <property type="entry name" value="TFIIF_beta_N"/>
    <property type="match status" value="1"/>
</dbReference>
<keyword evidence="12" id="KW-1185">Reference proteome</keyword>
<dbReference type="InterPro" id="IPR040504">
    <property type="entry name" value="TFIIF_beta_N"/>
</dbReference>
<dbReference type="InterPro" id="IPR036388">
    <property type="entry name" value="WH-like_DNA-bd_sf"/>
</dbReference>
<evidence type="ECO:0000256" key="2">
    <source>
        <dbReference type="ARBA" id="ARBA00009543"/>
    </source>
</evidence>
<keyword evidence="4" id="KW-0805">Transcription regulation</keyword>
<feature type="domain" description="TFIIF beta subunit N-terminal" evidence="10">
    <location>
        <begin position="15"/>
        <end position="98"/>
    </location>
</feature>
<dbReference type="FunCoup" id="B3S5M8">
    <property type="interactions" value="1475"/>
</dbReference>
<dbReference type="InterPro" id="IPR003196">
    <property type="entry name" value="TFIIF_beta"/>
</dbReference>
<dbReference type="InterPro" id="IPR011039">
    <property type="entry name" value="TFIIF_interaction"/>
</dbReference>
<accession>B3S5M8</accession>
<keyword evidence="5" id="KW-0238">DNA-binding</keyword>
<dbReference type="GO" id="GO:0005674">
    <property type="term" value="C:transcription factor TFIIF complex"/>
    <property type="evidence" value="ECO:0000318"/>
    <property type="project" value="GO_Central"/>
</dbReference>
<evidence type="ECO:0000256" key="7">
    <source>
        <dbReference type="ARBA" id="ARBA00023242"/>
    </source>
</evidence>
<dbReference type="GO" id="GO:0003677">
    <property type="term" value="F:DNA binding"/>
    <property type="evidence" value="ECO:0007669"/>
    <property type="project" value="UniProtKB-KW"/>
</dbReference>
<evidence type="ECO:0000256" key="4">
    <source>
        <dbReference type="ARBA" id="ARBA00023015"/>
    </source>
</evidence>
<dbReference type="OMA" id="PIADNCY"/>
<dbReference type="SUPFAM" id="SSF46785">
    <property type="entry name" value="Winged helix' DNA-binding domain"/>
    <property type="match status" value="1"/>
</dbReference>
<dbReference type="GO" id="GO:0006368">
    <property type="term" value="P:transcription elongation by RNA polymerase II"/>
    <property type="evidence" value="ECO:0007669"/>
    <property type="project" value="UniProtKB-ARBA"/>
</dbReference>
<gene>
    <name evidence="11" type="ORF">TRIADDRAFT_59521</name>
</gene>
<dbReference type="RefSeq" id="XP_002115507.1">
    <property type="nucleotide sequence ID" value="XM_002115471.1"/>
</dbReference>
<dbReference type="PANTHER" id="PTHR10445">
    <property type="entry name" value="GENERAL TRANSCRIPTION FACTOR IIF SUBUNIT 2"/>
    <property type="match status" value="1"/>
</dbReference>
<reference evidence="11 12" key="1">
    <citation type="journal article" date="2008" name="Nature">
        <title>The Trichoplax genome and the nature of placozoans.</title>
        <authorList>
            <person name="Srivastava M."/>
            <person name="Begovic E."/>
            <person name="Chapman J."/>
            <person name="Putnam N.H."/>
            <person name="Hellsten U."/>
            <person name="Kawashima T."/>
            <person name="Kuo A."/>
            <person name="Mitros T."/>
            <person name="Salamov A."/>
            <person name="Carpenter M.L."/>
            <person name="Signorovitch A.Y."/>
            <person name="Moreno M.A."/>
            <person name="Kamm K."/>
            <person name="Grimwood J."/>
            <person name="Schmutz J."/>
            <person name="Shapiro H."/>
            <person name="Grigoriev I.V."/>
            <person name="Buss L.W."/>
            <person name="Schierwater B."/>
            <person name="Dellaporta S.L."/>
            <person name="Rokhsar D.S."/>
        </authorList>
    </citation>
    <scope>NUCLEOTIDE SEQUENCE [LARGE SCALE GENOMIC DNA]</scope>
    <source>
        <strain evidence="11 12">Grell-BS-1999</strain>
    </source>
</reference>
<dbReference type="GeneID" id="6756719"/>
<dbReference type="OrthoDB" id="26094at2759"/>
<protein>
    <recommendedName>
        <fullName evidence="3">General transcription factor IIF subunit 2</fullName>
    </recommendedName>
    <alternativeName>
        <fullName evidence="8">Transcription initiation factor IIF subunit beta</fullName>
    </alternativeName>
</protein>
<evidence type="ECO:0000256" key="1">
    <source>
        <dbReference type="ARBA" id="ARBA00004123"/>
    </source>
</evidence>
<dbReference type="InParanoid" id="B3S5M8"/>
<evidence type="ECO:0000256" key="3">
    <source>
        <dbReference type="ARBA" id="ARBA00020815"/>
    </source>
</evidence>